<accession>A0AAD4M5X6</accession>
<reference evidence="1" key="1">
    <citation type="journal article" date="2022" name="New Phytol.">
        <title>Evolutionary transition to the ectomycorrhizal habit in the genomes of a hyperdiverse lineage of mushroom-forming fungi.</title>
        <authorList>
            <person name="Looney B."/>
            <person name="Miyauchi S."/>
            <person name="Morin E."/>
            <person name="Drula E."/>
            <person name="Courty P.E."/>
            <person name="Kohler A."/>
            <person name="Kuo A."/>
            <person name="LaButti K."/>
            <person name="Pangilinan J."/>
            <person name="Lipzen A."/>
            <person name="Riley R."/>
            <person name="Andreopoulos W."/>
            <person name="He G."/>
            <person name="Johnson J."/>
            <person name="Nolan M."/>
            <person name="Tritt A."/>
            <person name="Barry K.W."/>
            <person name="Grigoriev I.V."/>
            <person name="Nagy L.G."/>
            <person name="Hibbett D."/>
            <person name="Henrissat B."/>
            <person name="Matheny P.B."/>
            <person name="Labbe J."/>
            <person name="Martin F.M."/>
        </authorList>
    </citation>
    <scope>NUCLEOTIDE SEQUENCE</scope>
    <source>
        <strain evidence="1">BPL690</strain>
    </source>
</reference>
<sequence>MQSKQSTLKKTFRRVFPLSSGIKEPDPVGLNPDSSEPIGAGGDIAVNAIQTSLGILKEASALASKIPYIAPIAGLLLQVLQMRDEVKQFKDEWGIVMQKVASIASVVVDVGESAQIHDLKEEDLPADLRDTLRSLQSDLHGIEGALRECADVRGMKKIILRTDMLRKVKQYDARLSSALQLVQTRLAFRIRLAQIVQERQVSSLIMSSNIADRFCLIGNPCWYKRDHHV</sequence>
<organism evidence="1 2">
    <name type="scientific">Multifurca ochricompacta</name>
    <dbReference type="NCBI Taxonomy" id="376703"/>
    <lineage>
        <taxon>Eukaryota</taxon>
        <taxon>Fungi</taxon>
        <taxon>Dikarya</taxon>
        <taxon>Basidiomycota</taxon>
        <taxon>Agaricomycotina</taxon>
        <taxon>Agaricomycetes</taxon>
        <taxon>Russulales</taxon>
        <taxon>Russulaceae</taxon>
        <taxon>Multifurca</taxon>
    </lineage>
</organism>
<dbReference type="AlphaFoldDB" id="A0AAD4M5X6"/>
<dbReference type="InterPro" id="IPR059179">
    <property type="entry name" value="MLKL-like_MCAfunc"/>
</dbReference>
<evidence type="ECO:0000313" key="1">
    <source>
        <dbReference type="EMBL" id="KAI0302460.1"/>
    </source>
</evidence>
<name>A0AAD4M5X6_9AGAM</name>
<dbReference type="EMBL" id="WTXG01000011">
    <property type="protein sequence ID" value="KAI0302460.1"/>
    <property type="molecule type" value="Genomic_DNA"/>
</dbReference>
<gene>
    <name evidence="1" type="ORF">B0F90DRAFT_1714996</name>
</gene>
<proteinExistence type="predicted"/>
<keyword evidence="2" id="KW-1185">Reference proteome</keyword>
<dbReference type="Gene3D" id="1.20.930.20">
    <property type="entry name" value="Adaptor protein Cbl, N-terminal domain"/>
    <property type="match status" value="1"/>
</dbReference>
<dbReference type="Proteomes" id="UP001203297">
    <property type="component" value="Unassembled WGS sequence"/>
</dbReference>
<dbReference type="CDD" id="cd21037">
    <property type="entry name" value="MLKL_NTD"/>
    <property type="match status" value="1"/>
</dbReference>
<dbReference type="GO" id="GO:0007166">
    <property type="term" value="P:cell surface receptor signaling pathway"/>
    <property type="evidence" value="ECO:0007669"/>
    <property type="project" value="InterPro"/>
</dbReference>
<protein>
    <submittedName>
        <fullName evidence="1">Uncharacterized protein</fullName>
    </submittedName>
</protein>
<dbReference type="InterPro" id="IPR036537">
    <property type="entry name" value="Adaptor_Cbl_N_dom_sf"/>
</dbReference>
<comment type="caution">
    <text evidence="1">The sequence shown here is derived from an EMBL/GenBank/DDBJ whole genome shotgun (WGS) entry which is preliminary data.</text>
</comment>
<evidence type="ECO:0000313" key="2">
    <source>
        <dbReference type="Proteomes" id="UP001203297"/>
    </source>
</evidence>